<dbReference type="PANTHER" id="PTHR19879:SF9">
    <property type="entry name" value="TRANSCRIPTION INITIATION FACTOR TFIID SUBUNIT 5"/>
    <property type="match status" value="1"/>
</dbReference>
<name>A0A0K1ED99_CHOCO</name>
<dbReference type="Pfam" id="PF00400">
    <property type="entry name" value="WD40"/>
    <property type="match status" value="2"/>
</dbReference>
<dbReference type="SUPFAM" id="SSF50998">
    <property type="entry name" value="Quinoprotein alcohol dehydrogenase-like"/>
    <property type="match status" value="1"/>
</dbReference>
<accession>A0A0K1ED99</accession>
<evidence type="ECO:0000256" key="2">
    <source>
        <dbReference type="ARBA" id="ARBA00022574"/>
    </source>
</evidence>
<organism evidence="6 7">
    <name type="scientific">Chondromyces crocatus</name>
    <dbReference type="NCBI Taxonomy" id="52"/>
    <lineage>
        <taxon>Bacteria</taxon>
        <taxon>Pseudomonadati</taxon>
        <taxon>Myxococcota</taxon>
        <taxon>Polyangia</taxon>
        <taxon>Polyangiales</taxon>
        <taxon>Polyangiaceae</taxon>
        <taxon>Chondromyces</taxon>
    </lineage>
</organism>
<dbReference type="OrthoDB" id="1030757at2"/>
<evidence type="ECO:0000259" key="5">
    <source>
        <dbReference type="PROSITE" id="PS50002"/>
    </source>
</evidence>
<evidence type="ECO:0000256" key="3">
    <source>
        <dbReference type="ARBA" id="ARBA00022737"/>
    </source>
</evidence>
<dbReference type="SUPFAM" id="SSF50044">
    <property type="entry name" value="SH3-domain"/>
    <property type="match status" value="2"/>
</dbReference>
<keyword evidence="1" id="KW-0728">SH3 domain</keyword>
<evidence type="ECO:0000256" key="4">
    <source>
        <dbReference type="PROSITE-ProRule" id="PRU00221"/>
    </source>
</evidence>
<feature type="repeat" description="WD" evidence="4">
    <location>
        <begin position="485"/>
        <end position="526"/>
    </location>
</feature>
<dbReference type="RefSeq" id="WP_050431008.1">
    <property type="nucleotide sequence ID" value="NZ_CP012159.1"/>
</dbReference>
<gene>
    <name evidence="6" type="ORF">CMC5_029700</name>
</gene>
<dbReference type="CDD" id="cd00174">
    <property type="entry name" value="SH3"/>
    <property type="match status" value="2"/>
</dbReference>
<dbReference type="SMART" id="SM00326">
    <property type="entry name" value="SH3"/>
    <property type="match status" value="2"/>
</dbReference>
<dbReference type="InterPro" id="IPR001680">
    <property type="entry name" value="WD40_rpt"/>
</dbReference>
<reference evidence="6 7" key="1">
    <citation type="submission" date="2015-07" db="EMBL/GenBank/DDBJ databases">
        <title>Genome analysis of myxobacterium Chondromyces crocatus Cm c5 reveals a high potential for natural compound synthesis and the genetic basis for the loss of fruiting body formation.</title>
        <authorList>
            <person name="Zaburannyi N."/>
            <person name="Bunk B."/>
            <person name="Maier J."/>
            <person name="Overmann J."/>
            <person name="Mueller R."/>
        </authorList>
    </citation>
    <scope>NUCLEOTIDE SEQUENCE [LARGE SCALE GENOMIC DNA]</scope>
    <source>
        <strain evidence="6 7">Cm c5</strain>
    </source>
</reference>
<keyword evidence="3" id="KW-0677">Repeat</keyword>
<dbReference type="InterPro" id="IPR001452">
    <property type="entry name" value="SH3_domain"/>
</dbReference>
<protein>
    <recommendedName>
        <fullName evidence="5">SH3 domain-containing protein</fullName>
    </recommendedName>
</protein>
<dbReference type="PROSITE" id="PS00678">
    <property type="entry name" value="WD_REPEATS_1"/>
    <property type="match status" value="1"/>
</dbReference>
<dbReference type="SMART" id="SM00320">
    <property type="entry name" value="WD40"/>
    <property type="match status" value="2"/>
</dbReference>
<dbReference type="InterPro" id="IPR015943">
    <property type="entry name" value="WD40/YVTN_repeat-like_dom_sf"/>
</dbReference>
<dbReference type="PROSITE" id="PS50294">
    <property type="entry name" value="WD_REPEATS_REGION"/>
    <property type="match status" value="1"/>
</dbReference>
<dbReference type="KEGG" id="ccro:CMC5_029700"/>
<dbReference type="EMBL" id="CP012159">
    <property type="protein sequence ID" value="AKT38824.1"/>
    <property type="molecule type" value="Genomic_DNA"/>
</dbReference>
<keyword evidence="2 4" id="KW-0853">WD repeat</keyword>
<dbReference type="InterPro" id="IPR019775">
    <property type="entry name" value="WD40_repeat_CS"/>
</dbReference>
<dbReference type="STRING" id="52.CMC5_029700"/>
<evidence type="ECO:0000313" key="7">
    <source>
        <dbReference type="Proteomes" id="UP000067626"/>
    </source>
</evidence>
<dbReference type="Gene3D" id="2.30.30.40">
    <property type="entry name" value="SH3 Domains"/>
    <property type="match status" value="2"/>
</dbReference>
<dbReference type="InterPro" id="IPR036028">
    <property type="entry name" value="SH3-like_dom_sf"/>
</dbReference>
<evidence type="ECO:0000313" key="6">
    <source>
        <dbReference type="EMBL" id="AKT38824.1"/>
    </source>
</evidence>
<dbReference type="AlphaFoldDB" id="A0A0K1ED99"/>
<dbReference type="InterPro" id="IPR011047">
    <property type="entry name" value="Quinoprotein_ADH-like_sf"/>
</dbReference>
<proteinExistence type="predicted"/>
<feature type="repeat" description="WD" evidence="4">
    <location>
        <begin position="527"/>
        <end position="568"/>
    </location>
</feature>
<dbReference type="Pfam" id="PF07653">
    <property type="entry name" value="SH3_2"/>
    <property type="match status" value="1"/>
</dbReference>
<keyword evidence="7" id="KW-1185">Reference proteome</keyword>
<feature type="domain" description="SH3" evidence="5">
    <location>
        <begin position="672"/>
        <end position="736"/>
    </location>
</feature>
<sequence>MSFEVASPFDRSITLVALEDAAERDALPAFRRMLLEHAAQLPPGAPSRLVFEGLAAALLLDLALLRAHPSTLLSALYARCAFHGQVSFATPSAPDARLLPAWGSGPLAELAQRWRVERARTRPTSGWVRALLPPPHRAGGPLLAEMGAAGSHELLGVTDEGHVLVGPPPPARRGPIQRWILSEGALSEATMADLAAVASRAPPLTVVTHAWQSAALHDATTGALHAPLDLPEGGNPGSWSFSPDGSLCALAGCGDEYSFGFVRLYETATGRLVRDWETPRPIWSTPVFAPSGRLLLTASERGLLLHHLDTGAEELLATHHAQRAVLSRDEKTLVTTDGITLRVWRLDTLRTEGLPPDPPPGELAFSPNGERLVRGDWLCDGVTGLRLGRLPLHRAPALEGGPPRNAFLCGDQRILFLDGDVRVWSAHDGSSIASRIDASRSDRSVYGQSDLIAFTPDGLRYAAASEHRARVHVHDTDTGALVGAFDAGLRDLRCLALSPDGQRLAAGTKTGQVVVWSAATGERLVTLPGHETCVTDLAFSQDARLLVSAGDDEALRLWDLSTGALRLERPLDARDPAYRTVAAPSTSDQVVTRRSWTATPEALRALSGWGDFPGPSVGRYAVDGLPGATCFIERETGRHLAVFPGGGSWRMHPEGDVWASRSAHVIVEAPHTTTETAKVLARYTPSRPDPISFRLGDPVQLDGRDDLWEGNRWVWATNAGGHGGWIPPQAVVPAEEGAGHWIARRDYSARELDVHPGDRLDILRRELGWCWCRTAQGDCGWIPERDLQTDA</sequence>
<dbReference type="PROSITE" id="PS50002">
    <property type="entry name" value="SH3"/>
    <property type="match status" value="1"/>
</dbReference>
<dbReference type="Proteomes" id="UP000067626">
    <property type="component" value="Chromosome"/>
</dbReference>
<evidence type="ECO:0000256" key="1">
    <source>
        <dbReference type="ARBA" id="ARBA00022443"/>
    </source>
</evidence>
<dbReference type="Gene3D" id="2.130.10.10">
    <property type="entry name" value="YVTN repeat-like/Quinoprotein amine dehydrogenase"/>
    <property type="match status" value="2"/>
</dbReference>
<dbReference type="PROSITE" id="PS50082">
    <property type="entry name" value="WD_REPEATS_2"/>
    <property type="match status" value="2"/>
</dbReference>
<dbReference type="PANTHER" id="PTHR19879">
    <property type="entry name" value="TRANSCRIPTION INITIATION FACTOR TFIID"/>
    <property type="match status" value="1"/>
</dbReference>